<dbReference type="GO" id="GO:0003774">
    <property type="term" value="F:cytoskeletal motor activity"/>
    <property type="evidence" value="ECO:0007669"/>
    <property type="project" value="InterPro"/>
</dbReference>
<dbReference type="GO" id="GO:0071978">
    <property type="term" value="P:bacterial-type flagellum-dependent swarming motility"/>
    <property type="evidence" value="ECO:0007669"/>
    <property type="project" value="TreeGrafter"/>
</dbReference>
<comment type="similarity">
    <text evidence="1">Belongs to the FliN/MopA/SpaO family.</text>
</comment>
<dbReference type="SUPFAM" id="SSF101801">
    <property type="entry name" value="Surface presentation of antigens (SPOA)"/>
    <property type="match status" value="1"/>
</dbReference>
<dbReference type="GO" id="GO:0009425">
    <property type="term" value="C:bacterial-type flagellum basal body"/>
    <property type="evidence" value="ECO:0007669"/>
    <property type="project" value="InterPro"/>
</dbReference>
<feature type="region of interest" description="Disordered" evidence="2">
    <location>
        <begin position="1"/>
        <end position="83"/>
    </location>
</feature>
<evidence type="ECO:0000256" key="1">
    <source>
        <dbReference type="ARBA" id="ARBA00009226"/>
    </source>
</evidence>
<feature type="compositionally biased region" description="Basic and acidic residues" evidence="2">
    <location>
        <begin position="38"/>
        <end position="54"/>
    </location>
</feature>
<dbReference type="InterPro" id="IPR001172">
    <property type="entry name" value="FliN_T3SS_HrcQb"/>
</dbReference>
<feature type="compositionally biased region" description="Polar residues" evidence="2">
    <location>
        <begin position="22"/>
        <end position="34"/>
    </location>
</feature>
<dbReference type="InterPro" id="IPR001543">
    <property type="entry name" value="FliN-like_C"/>
</dbReference>
<evidence type="ECO:0000313" key="4">
    <source>
        <dbReference type="EMBL" id="SEU11648.1"/>
    </source>
</evidence>
<dbReference type="GO" id="GO:0050918">
    <property type="term" value="P:positive chemotaxis"/>
    <property type="evidence" value="ECO:0007669"/>
    <property type="project" value="TreeGrafter"/>
</dbReference>
<accession>A0A1I0JMK9</accession>
<sequence>MVNEELYEDEIEDLADDESIEPTLNQAPDQSRTGFSREAFEDPGHHGAPEHQTTENEWQDETAADGYAGHSYEPQPAETQTSLDSLDQLPLALTLRCGSLELTLGDLRRLAAGTVLPVNGVTPGFATLCHGERVVAEGELVSVEGRLGLQITRMASRP</sequence>
<dbReference type="Proteomes" id="UP000182332">
    <property type="component" value="Unassembled WGS sequence"/>
</dbReference>
<evidence type="ECO:0000259" key="3">
    <source>
        <dbReference type="Pfam" id="PF01052"/>
    </source>
</evidence>
<dbReference type="InterPro" id="IPR036429">
    <property type="entry name" value="SpoA-like_sf"/>
</dbReference>
<dbReference type="PANTHER" id="PTHR30034">
    <property type="entry name" value="FLAGELLAR MOTOR SWITCH PROTEIN FLIM"/>
    <property type="match status" value="1"/>
</dbReference>
<feature type="domain" description="Flagellar motor switch protein FliN-like C-terminal" evidence="3">
    <location>
        <begin position="85"/>
        <end position="155"/>
    </location>
</feature>
<organism evidence="4 5">
    <name type="scientific">Pseudomonas graminis</name>
    <dbReference type="NCBI Taxonomy" id="158627"/>
    <lineage>
        <taxon>Bacteria</taxon>
        <taxon>Pseudomonadati</taxon>
        <taxon>Pseudomonadota</taxon>
        <taxon>Gammaproteobacteria</taxon>
        <taxon>Pseudomonadales</taxon>
        <taxon>Pseudomonadaceae</taxon>
        <taxon>Pseudomonas</taxon>
    </lineage>
</organism>
<dbReference type="Pfam" id="PF01052">
    <property type="entry name" value="FliMN_C"/>
    <property type="match status" value="1"/>
</dbReference>
<protein>
    <submittedName>
        <fullName evidence="4">Type III secretion protein Q</fullName>
    </submittedName>
</protein>
<evidence type="ECO:0000313" key="5">
    <source>
        <dbReference type="Proteomes" id="UP000182332"/>
    </source>
</evidence>
<dbReference type="OrthoDB" id="6516509at2"/>
<dbReference type="PRINTS" id="PR00956">
    <property type="entry name" value="FLGMOTORFLIN"/>
</dbReference>
<dbReference type="PANTHER" id="PTHR30034:SF5">
    <property type="entry name" value="SECRETION SYSTEM APPARATUS PROTEIN SSAQ"/>
    <property type="match status" value="1"/>
</dbReference>
<gene>
    <name evidence="4" type="ORF">SAMN05216197_1669</name>
</gene>
<feature type="compositionally biased region" description="Acidic residues" evidence="2">
    <location>
        <begin position="1"/>
        <end position="20"/>
    </location>
</feature>
<dbReference type="EMBL" id="FOHW01000066">
    <property type="protein sequence ID" value="SEU11648.1"/>
    <property type="molecule type" value="Genomic_DNA"/>
</dbReference>
<evidence type="ECO:0000256" key="2">
    <source>
        <dbReference type="SAM" id="MobiDB-lite"/>
    </source>
</evidence>
<reference evidence="4 5" key="1">
    <citation type="submission" date="2016-10" db="EMBL/GenBank/DDBJ databases">
        <authorList>
            <person name="de Groot N.N."/>
        </authorList>
    </citation>
    <scope>NUCLEOTIDE SEQUENCE [LARGE SCALE GENOMIC DNA]</scope>
    <source>
        <strain evidence="4 5">DSM 11363</strain>
    </source>
</reference>
<dbReference type="RefSeq" id="WP_074893580.1">
    <property type="nucleotide sequence ID" value="NZ_FOHW01000066.1"/>
</dbReference>
<dbReference type="Gene3D" id="2.30.330.10">
    <property type="entry name" value="SpoA-like"/>
    <property type="match status" value="1"/>
</dbReference>
<dbReference type="AlphaFoldDB" id="A0A1I0JMK9"/>
<name>A0A1I0JMK9_9PSED</name>
<proteinExistence type="inferred from homology"/>